<dbReference type="Gene3D" id="1.10.10.10">
    <property type="entry name" value="Winged helix-like DNA-binding domain superfamily/Winged helix DNA-binding domain"/>
    <property type="match status" value="1"/>
</dbReference>
<dbReference type="AlphaFoldDB" id="A0A4S2BCA1"/>
<keyword evidence="1" id="KW-0805">Transcription regulation</keyword>
<protein>
    <submittedName>
        <fullName evidence="6">MurR/RpiR family transcriptional regulator</fullName>
    </submittedName>
</protein>
<evidence type="ECO:0000313" key="7">
    <source>
        <dbReference type="Proteomes" id="UP000309117"/>
    </source>
</evidence>
<dbReference type="Pfam" id="PF01418">
    <property type="entry name" value="HTH_6"/>
    <property type="match status" value="1"/>
</dbReference>
<accession>A0A4S2BCA1</accession>
<organism evidence="6 7">
    <name type="scientific">Lactobacillus intestinalis</name>
    <dbReference type="NCBI Taxonomy" id="151781"/>
    <lineage>
        <taxon>Bacteria</taxon>
        <taxon>Bacillati</taxon>
        <taxon>Bacillota</taxon>
        <taxon>Bacilli</taxon>
        <taxon>Lactobacillales</taxon>
        <taxon>Lactobacillaceae</taxon>
        <taxon>Lactobacillus</taxon>
    </lineage>
</organism>
<evidence type="ECO:0000256" key="1">
    <source>
        <dbReference type="ARBA" id="ARBA00023015"/>
    </source>
</evidence>
<dbReference type="RefSeq" id="WP_135960701.1">
    <property type="nucleotide sequence ID" value="NZ_CAJSYX010000003.1"/>
</dbReference>
<dbReference type="InterPro" id="IPR047640">
    <property type="entry name" value="RpiR-like"/>
</dbReference>
<dbReference type="InterPro" id="IPR036388">
    <property type="entry name" value="WH-like_DNA-bd_sf"/>
</dbReference>
<gene>
    <name evidence="6" type="ORF">E5351_08870</name>
</gene>
<evidence type="ECO:0000259" key="4">
    <source>
        <dbReference type="PROSITE" id="PS51071"/>
    </source>
</evidence>
<keyword evidence="2" id="KW-0238">DNA-binding</keyword>
<dbReference type="SUPFAM" id="SSF46689">
    <property type="entry name" value="Homeodomain-like"/>
    <property type="match status" value="1"/>
</dbReference>
<dbReference type="Pfam" id="PF01380">
    <property type="entry name" value="SIS"/>
    <property type="match status" value="1"/>
</dbReference>
<dbReference type="PROSITE" id="PS51071">
    <property type="entry name" value="HTH_RPIR"/>
    <property type="match status" value="1"/>
</dbReference>
<evidence type="ECO:0000256" key="2">
    <source>
        <dbReference type="ARBA" id="ARBA00023125"/>
    </source>
</evidence>
<evidence type="ECO:0000256" key="3">
    <source>
        <dbReference type="ARBA" id="ARBA00023163"/>
    </source>
</evidence>
<dbReference type="InterPro" id="IPR046348">
    <property type="entry name" value="SIS_dom_sf"/>
</dbReference>
<dbReference type="SUPFAM" id="SSF53697">
    <property type="entry name" value="SIS domain"/>
    <property type="match status" value="1"/>
</dbReference>
<proteinExistence type="predicted"/>
<feature type="domain" description="HTH rpiR-type" evidence="4">
    <location>
        <begin position="2"/>
        <end position="78"/>
    </location>
</feature>
<dbReference type="InterPro" id="IPR001347">
    <property type="entry name" value="SIS_dom"/>
</dbReference>
<name>A0A4S2BCA1_9LACO</name>
<comment type="caution">
    <text evidence="6">The sequence shown here is derived from an EMBL/GenBank/DDBJ whole genome shotgun (WGS) entry which is preliminary data.</text>
</comment>
<dbReference type="EMBL" id="SRYV01000018">
    <property type="protein sequence ID" value="TGY11532.1"/>
    <property type="molecule type" value="Genomic_DNA"/>
</dbReference>
<dbReference type="PROSITE" id="PS51464">
    <property type="entry name" value="SIS"/>
    <property type="match status" value="1"/>
</dbReference>
<keyword evidence="3" id="KW-0804">Transcription</keyword>
<dbReference type="GO" id="GO:1901135">
    <property type="term" value="P:carbohydrate derivative metabolic process"/>
    <property type="evidence" value="ECO:0007669"/>
    <property type="project" value="InterPro"/>
</dbReference>
<sequence>MTNIVDKIYSKLPVMSQSDQKIAHVILENPAHIVNMTISALAKKANVSDASVTRFCHNLSLTGFHDLKIQLAQADGNKKSHSLQDIGKDNLQSGLKQIEDNKIAEIEATLGNVSSTVFEDVLNLLTRSRVIQISAEGDTYPVGADAVYKFNQIGLFAMSSGGSVETAIAQTMNLTAQDCLLVISNSGESAALLKQIRVAKENGMKIIALTNRADSPIALEADYHLQTSARQTVLQTQYYFSRVSAFTMIEAIYLILISKNDQRIEHIKKHEAIISNQKI</sequence>
<feature type="domain" description="SIS" evidence="5">
    <location>
        <begin position="121"/>
        <end position="266"/>
    </location>
</feature>
<evidence type="ECO:0000313" key="6">
    <source>
        <dbReference type="EMBL" id="TGY11532.1"/>
    </source>
</evidence>
<dbReference type="GO" id="GO:0097367">
    <property type="term" value="F:carbohydrate derivative binding"/>
    <property type="evidence" value="ECO:0007669"/>
    <property type="project" value="InterPro"/>
</dbReference>
<dbReference type="GO" id="GO:0003677">
    <property type="term" value="F:DNA binding"/>
    <property type="evidence" value="ECO:0007669"/>
    <property type="project" value="UniProtKB-KW"/>
</dbReference>
<dbReference type="GO" id="GO:0003700">
    <property type="term" value="F:DNA-binding transcription factor activity"/>
    <property type="evidence" value="ECO:0007669"/>
    <property type="project" value="InterPro"/>
</dbReference>
<dbReference type="PANTHER" id="PTHR30514">
    <property type="entry name" value="GLUCOKINASE"/>
    <property type="match status" value="1"/>
</dbReference>
<dbReference type="InterPro" id="IPR000281">
    <property type="entry name" value="HTH_RpiR"/>
</dbReference>
<dbReference type="Proteomes" id="UP000309117">
    <property type="component" value="Unassembled WGS sequence"/>
</dbReference>
<dbReference type="CDD" id="cd05013">
    <property type="entry name" value="SIS_RpiR"/>
    <property type="match status" value="1"/>
</dbReference>
<reference evidence="6 7" key="1">
    <citation type="submission" date="2019-04" db="EMBL/GenBank/DDBJ databases">
        <title>Microbes associate with the intestines of laboratory mice.</title>
        <authorList>
            <person name="Navarre W."/>
            <person name="Wong E."/>
            <person name="Huang K."/>
            <person name="Tropini C."/>
            <person name="Ng K."/>
            <person name="Yu B."/>
        </authorList>
    </citation>
    <scope>NUCLEOTIDE SEQUENCE [LARGE SCALE GENOMIC DNA]</scope>
    <source>
        <strain evidence="6 7">NM61_E11</strain>
    </source>
</reference>
<dbReference type="InterPro" id="IPR035472">
    <property type="entry name" value="RpiR-like_SIS"/>
</dbReference>
<dbReference type="Gene3D" id="3.40.50.10490">
    <property type="entry name" value="Glucose-6-phosphate isomerase like protein, domain 1"/>
    <property type="match status" value="1"/>
</dbReference>
<dbReference type="PANTHER" id="PTHR30514:SF1">
    <property type="entry name" value="HTH-TYPE TRANSCRIPTIONAL REGULATOR HEXR-RELATED"/>
    <property type="match status" value="1"/>
</dbReference>
<evidence type="ECO:0000259" key="5">
    <source>
        <dbReference type="PROSITE" id="PS51464"/>
    </source>
</evidence>
<dbReference type="InterPro" id="IPR009057">
    <property type="entry name" value="Homeodomain-like_sf"/>
</dbReference>